<keyword evidence="19" id="KW-1185">Reference proteome</keyword>
<dbReference type="Gene3D" id="2.70.150.10">
    <property type="entry name" value="Calcium-transporting ATPase, cytoplasmic transduction domain A"/>
    <property type="match status" value="1"/>
</dbReference>
<evidence type="ECO:0000313" key="19">
    <source>
        <dbReference type="Proteomes" id="UP001501470"/>
    </source>
</evidence>
<evidence type="ECO:0000256" key="13">
    <source>
        <dbReference type="ARBA" id="ARBA00022989"/>
    </source>
</evidence>
<dbReference type="Gene3D" id="3.40.50.1000">
    <property type="entry name" value="HAD superfamily/HAD-like"/>
    <property type="match status" value="1"/>
</dbReference>
<evidence type="ECO:0000256" key="9">
    <source>
        <dbReference type="ARBA" id="ARBA00022840"/>
    </source>
</evidence>
<evidence type="ECO:0000256" key="10">
    <source>
        <dbReference type="ARBA" id="ARBA00022842"/>
    </source>
</evidence>
<feature type="transmembrane region" description="Helical" evidence="16">
    <location>
        <begin position="663"/>
        <end position="688"/>
    </location>
</feature>
<evidence type="ECO:0000256" key="11">
    <source>
        <dbReference type="ARBA" id="ARBA00022958"/>
    </source>
</evidence>
<dbReference type="PROSITE" id="PS00154">
    <property type="entry name" value="ATPASE_E1_E2"/>
    <property type="match status" value="1"/>
</dbReference>
<evidence type="ECO:0000256" key="4">
    <source>
        <dbReference type="ARBA" id="ARBA00022538"/>
    </source>
</evidence>
<dbReference type="InterPro" id="IPR023298">
    <property type="entry name" value="ATPase_P-typ_TM_dom_sf"/>
</dbReference>
<dbReference type="SUPFAM" id="SSF81665">
    <property type="entry name" value="Calcium ATPase, transmembrane domain M"/>
    <property type="match status" value="1"/>
</dbReference>
<protein>
    <recommendedName>
        <fullName evidence="16">Potassium-transporting ATPase ATP-binding subunit</fullName>
        <ecNumber evidence="16">7.2.2.6</ecNumber>
    </recommendedName>
    <alternativeName>
        <fullName evidence="16">ATP phosphohydrolase [potassium-transporting] B chain</fullName>
    </alternativeName>
    <alternativeName>
        <fullName evidence="16">Potassium-binding and translocating subunit B</fullName>
    </alternativeName>
    <alternativeName>
        <fullName evidence="16">Potassium-translocating ATPase B chain</fullName>
    </alternativeName>
</protein>
<dbReference type="PRINTS" id="PR00119">
    <property type="entry name" value="CATATPASE"/>
</dbReference>
<comment type="subcellular location">
    <subcellularLocation>
        <location evidence="1 16">Cell membrane</location>
        <topology evidence="1 16">Multi-pass membrane protein</topology>
    </subcellularLocation>
</comment>
<dbReference type="SUPFAM" id="SSF81653">
    <property type="entry name" value="Calcium ATPase, transduction domain A"/>
    <property type="match status" value="1"/>
</dbReference>
<dbReference type="EMBL" id="BAAAQD010000004">
    <property type="protein sequence ID" value="GAA1510287.1"/>
    <property type="molecule type" value="Genomic_DNA"/>
</dbReference>
<feature type="transmembrane region" description="Helical" evidence="16">
    <location>
        <begin position="593"/>
        <end position="611"/>
    </location>
</feature>
<feature type="transmembrane region" description="Helical" evidence="16">
    <location>
        <begin position="207"/>
        <end position="232"/>
    </location>
</feature>
<dbReference type="HAMAP" id="MF_00285">
    <property type="entry name" value="KdpB"/>
    <property type="match status" value="1"/>
</dbReference>
<dbReference type="InterPro" id="IPR008250">
    <property type="entry name" value="ATPase_P-typ_transduc_dom_A_sf"/>
</dbReference>
<evidence type="ECO:0000256" key="2">
    <source>
        <dbReference type="ARBA" id="ARBA00022448"/>
    </source>
</evidence>
<feature type="binding site" evidence="16">
    <location>
        <position position="531"/>
    </location>
    <ligand>
        <name>Mg(2+)</name>
        <dbReference type="ChEBI" id="CHEBI:18420"/>
    </ligand>
</feature>
<keyword evidence="11 16" id="KW-0630">Potassium</keyword>
<keyword evidence="4 16" id="KW-0633">Potassium transport</keyword>
<keyword evidence="7 16" id="KW-0479">Metal-binding</keyword>
<evidence type="ECO:0000256" key="3">
    <source>
        <dbReference type="ARBA" id="ARBA00022475"/>
    </source>
</evidence>
<dbReference type="InterPro" id="IPR018303">
    <property type="entry name" value="ATPase_P-typ_P_site"/>
</dbReference>
<comment type="subunit">
    <text evidence="16">The system is composed of three essential subunits: KdpA, KdpB and KdpC.</text>
</comment>
<evidence type="ECO:0000256" key="8">
    <source>
        <dbReference type="ARBA" id="ARBA00022741"/>
    </source>
</evidence>
<dbReference type="InterPro" id="IPR023299">
    <property type="entry name" value="ATPase_P-typ_cyto_dom_N"/>
</dbReference>
<dbReference type="NCBIfam" id="TIGR01494">
    <property type="entry name" value="ATPase_P-type"/>
    <property type="match status" value="2"/>
</dbReference>
<keyword evidence="3 16" id="KW-1003">Cell membrane</keyword>
<evidence type="ECO:0000256" key="12">
    <source>
        <dbReference type="ARBA" id="ARBA00022967"/>
    </source>
</evidence>
<dbReference type="InterPro" id="IPR023214">
    <property type="entry name" value="HAD_sf"/>
</dbReference>
<dbReference type="RefSeq" id="WP_344502036.1">
    <property type="nucleotide sequence ID" value="NZ_BAAAQD010000004.1"/>
</dbReference>
<evidence type="ECO:0000256" key="6">
    <source>
        <dbReference type="ARBA" id="ARBA00022692"/>
    </source>
</evidence>
<keyword evidence="14 16" id="KW-0406">Ion transport</keyword>
<evidence type="ECO:0000256" key="1">
    <source>
        <dbReference type="ARBA" id="ARBA00004651"/>
    </source>
</evidence>
<name>A0ABN2A3G0_9ACTN</name>
<feature type="transmembrane region" description="Helical" evidence="16">
    <location>
        <begin position="58"/>
        <end position="77"/>
    </location>
</feature>
<gene>
    <name evidence="16 18" type="primary">kdpB</name>
    <name evidence="18" type="ORF">GCM10009827_025600</name>
</gene>
<dbReference type="InterPro" id="IPR036412">
    <property type="entry name" value="HAD-like_sf"/>
</dbReference>
<keyword evidence="6 16" id="KW-0812">Transmembrane</keyword>
<dbReference type="Pfam" id="PF00122">
    <property type="entry name" value="E1-E2_ATPase"/>
    <property type="match status" value="1"/>
</dbReference>
<dbReference type="SFLD" id="SFLDF00027">
    <property type="entry name" value="p-type_atpase"/>
    <property type="match status" value="1"/>
</dbReference>
<feature type="binding site" evidence="16">
    <location>
        <position position="346"/>
    </location>
    <ligand>
        <name>ATP</name>
        <dbReference type="ChEBI" id="CHEBI:30616"/>
    </ligand>
</feature>
<dbReference type="InterPro" id="IPR001757">
    <property type="entry name" value="P_typ_ATPase"/>
</dbReference>
<dbReference type="CDD" id="cd02078">
    <property type="entry name" value="P-type_ATPase_K"/>
    <property type="match status" value="1"/>
</dbReference>
<dbReference type="SFLD" id="SFLDS00003">
    <property type="entry name" value="Haloacid_Dehalogenase"/>
    <property type="match status" value="1"/>
</dbReference>
<dbReference type="EC" id="7.2.2.6" evidence="16"/>
<proteinExistence type="inferred from homology"/>
<dbReference type="Pfam" id="PF00702">
    <property type="entry name" value="Hydrolase"/>
    <property type="match status" value="1"/>
</dbReference>
<dbReference type="InterPro" id="IPR006391">
    <property type="entry name" value="P-type_ATPase_bsu_IA"/>
</dbReference>
<feature type="binding site" evidence="16">
    <location>
        <position position="350"/>
    </location>
    <ligand>
        <name>ATP</name>
        <dbReference type="ChEBI" id="CHEBI:30616"/>
    </ligand>
</feature>
<comment type="similarity">
    <text evidence="16">Belongs to the cation transport ATPase (P-type) (TC 3.A.3) family. Type IA subfamily.</text>
</comment>
<keyword evidence="5 16" id="KW-0597">Phosphoprotein</keyword>
<keyword evidence="13 16" id="KW-1133">Transmembrane helix</keyword>
<keyword evidence="9 16" id="KW-0067">ATP-binding</keyword>
<comment type="function">
    <text evidence="16">Part of the high-affinity ATP-driven potassium transport (or Kdp) system, which catalyzes the hydrolysis of ATP coupled with the electrogenic transport of potassium into the cytoplasm. This subunit is responsible for energy coupling to the transport system and for the release of the potassium ions to the cytoplasm.</text>
</comment>
<accession>A0ABN2A3G0</accession>
<evidence type="ECO:0000259" key="17">
    <source>
        <dbReference type="Pfam" id="PF00122"/>
    </source>
</evidence>
<feature type="transmembrane region" description="Helical" evidence="16">
    <location>
        <begin position="252"/>
        <end position="278"/>
    </location>
</feature>
<keyword evidence="8 16" id="KW-0547">Nucleotide-binding</keyword>
<evidence type="ECO:0000256" key="16">
    <source>
        <dbReference type="HAMAP-Rule" id="MF_00285"/>
    </source>
</evidence>
<feature type="binding site" evidence="16">
    <location>
        <position position="399"/>
    </location>
    <ligand>
        <name>ATP</name>
        <dbReference type="ChEBI" id="CHEBI:30616"/>
    </ligand>
</feature>
<dbReference type="SUPFAM" id="SSF56784">
    <property type="entry name" value="HAD-like"/>
    <property type="match status" value="1"/>
</dbReference>
<keyword evidence="10 16" id="KW-0460">Magnesium</keyword>
<dbReference type="SFLD" id="SFLDG00002">
    <property type="entry name" value="C1.7:_P-type_atpase_like"/>
    <property type="match status" value="1"/>
</dbReference>
<comment type="catalytic activity">
    <reaction evidence="16">
        <text>K(+)(out) + ATP + H2O = K(+)(in) + ADP + phosphate + H(+)</text>
        <dbReference type="Rhea" id="RHEA:16777"/>
        <dbReference type="ChEBI" id="CHEBI:15377"/>
        <dbReference type="ChEBI" id="CHEBI:15378"/>
        <dbReference type="ChEBI" id="CHEBI:29103"/>
        <dbReference type="ChEBI" id="CHEBI:30616"/>
        <dbReference type="ChEBI" id="CHEBI:43474"/>
        <dbReference type="ChEBI" id="CHEBI:456216"/>
        <dbReference type="EC" id="7.2.2.6"/>
    </reaction>
</comment>
<dbReference type="NCBIfam" id="TIGR01497">
    <property type="entry name" value="kdpB"/>
    <property type="match status" value="1"/>
</dbReference>
<keyword evidence="12 16" id="KW-1278">Translocase</keyword>
<evidence type="ECO:0000313" key="18">
    <source>
        <dbReference type="EMBL" id="GAA1510287.1"/>
    </source>
</evidence>
<dbReference type="PANTHER" id="PTHR43743">
    <property type="entry name" value="POTASSIUM-TRANSPORTING ATPASE ATP-BINDING SUBUNIT"/>
    <property type="match status" value="1"/>
</dbReference>
<feature type="domain" description="P-type ATPase A" evidence="17">
    <location>
        <begin position="97"/>
        <end position="196"/>
    </location>
</feature>
<dbReference type="InterPro" id="IPR044492">
    <property type="entry name" value="P_typ_ATPase_HD_dom"/>
</dbReference>
<evidence type="ECO:0000256" key="5">
    <source>
        <dbReference type="ARBA" id="ARBA00022553"/>
    </source>
</evidence>
<evidence type="ECO:0000256" key="7">
    <source>
        <dbReference type="ARBA" id="ARBA00022723"/>
    </source>
</evidence>
<dbReference type="Proteomes" id="UP001501470">
    <property type="component" value="Unassembled WGS sequence"/>
</dbReference>
<feature type="active site" description="4-aspartylphosphate intermediate" evidence="16">
    <location>
        <position position="309"/>
    </location>
</feature>
<feature type="transmembrane region" description="Helical" evidence="16">
    <location>
        <begin position="623"/>
        <end position="643"/>
    </location>
</feature>
<keyword evidence="15 16" id="KW-0472">Membrane</keyword>
<feature type="binding site" evidence="16">
    <location>
        <position position="527"/>
    </location>
    <ligand>
        <name>Mg(2+)</name>
        <dbReference type="ChEBI" id="CHEBI:18420"/>
    </ligand>
</feature>
<evidence type="ECO:0000256" key="14">
    <source>
        <dbReference type="ARBA" id="ARBA00023065"/>
    </source>
</evidence>
<sequence>MTTQTVAGGLLDPRQLWKSTPDALRKLNPATLWRNPVMFIVEIGSVFTTVLAVLHPSVFAWLITAWLWLTVVFANLAEAVAEGRGKAQAETLRRAKQDTVAHLRDGTTRSASELRQGDVVVVEAGQIIPGDGDVIEGIASVDESAITGESAPVIRESGGDRSAVTGGTRVLSDRIVVRITQKPGESFIDRMIALVEGANRQKTPNEIALNILLASLTIIFLLAVATLQPLAIYSKGVQAFAPDSLALNGDGVTGIVLVSLLVCLIPTTIGALLSAIGIAGMDRLVQRNVLAMSGRAVEAAGDVNTLLLDKTGTITLGNRQAAAFLPAAGVTDQELADAAQLSSLADETPEGRSVVVHAKTAHGLRERTAGELGGAVWVPFTAQTRMSGVDVDGDRQIRKGAAAAVMRWVRDNGGHPTSDVGAIVDAVSASGGTPLVVAERTGDGPARALGVIHLKDVVKQGMRERFDAMRRMGIRTVMITGDNPLTAKAIAEEAGVDDYLAEATPEDKMALIKREQEGGKLVAMTGDGTNDAPALAQADVGVAMNTGTSAAKEAGNMVDLDSDPTKLIEIVEIGKQLLITRGALTTFSIANDIAKYFAIIPAMFAAIYPGLDRLNIMRLDSPTSAIVSAVIFNAVVIVALIPLALRGVRYRPGSAASMLRRNLLVYGAGGVIVPFIGIKLIDLLIAWIPGIS</sequence>
<dbReference type="Gene3D" id="3.40.1110.10">
    <property type="entry name" value="Calcium-transporting ATPase, cytoplasmic domain N"/>
    <property type="match status" value="1"/>
</dbReference>
<organism evidence="18 19">
    <name type="scientific">Dactylosporangium maewongense</name>
    <dbReference type="NCBI Taxonomy" id="634393"/>
    <lineage>
        <taxon>Bacteria</taxon>
        <taxon>Bacillati</taxon>
        <taxon>Actinomycetota</taxon>
        <taxon>Actinomycetes</taxon>
        <taxon>Micromonosporales</taxon>
        <taxon>Micromonosporaceae</taxon>
        <taxon>Dactylosporangium</taxon>
    </lineage>
</organism>
<feature type="binding site" evidence="16">
    <location>
        <begin position="380"/>
        <end position="387"/>
    </location>
    <ligand>
        <name>ATP</name>
        <dbReference type="ChEBI" id="CHEBI:30616"/>
    </ligand>
</feature>
<evidence type="ECO:0000256" key="15">
    <source>
        <dbReference type="ARBA" id="ARBA00023136"/>
    </source>
</evidence>
<reference evidence="18 19" key="1">
    <citation type="journal article" date="2019" name="Int. J. Syst. Evol. Microbiol.">
        <title>The Global Catalogue of Microorganisms (GCM) 10K type strain sequencing project: providing services to taxonomists for standard genome sequencing and annotation.</title>
        <authorList>
            <consortium name="The Broad Institute Genomics Platform"/>
            <consortium name="The Broad Institute Genome Sequencing Center for Infectious Disease"/>
            <person name="Wu L."/>
            <person name="Ma J."/>
        </authorList>
    </citation>
    <scope>NUCLEOTIDE SEQUENCE [LARGE SCALE GENOMIC DNA]</scope>
    <source>
        <strain evidence="18 19">JCM 15933</strain>
    </source>
</reference>
<dbReference type="PANTHER" id="PTHR43743:SF1">
    <property type="entry name" value="POTASSIUM-TRANSPORTING ATPASE ATP-BINDING SUBUNIT"/>
    <property type="match status" value="1"/>
</dbReference>
<keyword evidence="2 16" id="KW-0813">Transport</keyword>
<dbReference type="InterPro" id="IPR059000">
    <property type="entry name" value="ATPase_P-type_domA"/>
</dbReference>
<comment type="caution">
    <text evidence="18">The sequence shown here is derived from an EMBL/GenBank/DDBJ whole genome shotgun (WGS) entry which is preliminary data.</text>
</comment>
<feature type="transmembrane region" description="Helical" evidence="16">
    <location>
        <begin position="32"/>
        <end position="52"/>
    </location>
</feature>